<protein>
    <submittedName>
        <fullName evidence="2">C39 family peptidase</fullName>
    </submittedName>
</protein>
<evidence type="ECO:0000259" key="1">
    <source>
        <dbReference type="Pfam" id="PF13529"/>
    </source>
</evidence>
<dbReference type="InterPro" id="IPR039564">
    <property type="entry name" value="Peptidase_C39-like"/>
</dbReference>
<name>A0ABD4SYW3_9CYAN</name>
<reference evidence="2 3" key="1">
    <citation type="journal article" date="2015" name="Genome Announc.">
        <title>Draft Genome Sequence of Filamentous Marine Cyanobacterium Lyngbya confervoides Strain BDU141951.</title>
        <authorList>
            <person name="Chandrababunaidu M.M."/>
            <person name="Sen D."/>
            <person name="Tripathy S."/>
        </authorList>
    </citation>
    <scope>NUCLEOTIDE SEQUENCE [LARGE SCALE GENOMIC DNA]</scope>
    <source>
        <strain evidence="2 3">BDU141951</strain>
    </source>
</reference>
<sequence length="334" mass="38018">MDQDILAYQRDRALDWLRNEIKASSEPDELDQHLDALIRRIAGLQNGRLYGFVRLPEAQQREPSSLEPAQIKALRETYIKLKPVASNYLYDQEKVLVPSGTRITVEHANHDKHQHLWIQLPNQRQGFIYAPHWEVSEVLRNQEIKLAVPYYSQRDNWEKFHGPGGRQCNLTAHCMAADYLLKGDLGRRAKEKGYQEAEDLYGEILYRYGDTTNPQAHTPALKDLGIESYFSYTGSIKDLILCLDHDVPVPMGVAYKASGHYVCAVGHKAEGVYIHDPFGIRMGMTDNYENSSGEYDFVTWEWLEAKWVDQGSEAGWMRVMTAVNGTSTGAPTGL</sequence>
<dbReference type="RefSeq" id="WP_166279482.1">
    <property type="nucleotide sequence ID" value="NZ_JTHE03000015.1"/>
</dbReference>
<accession>A0ABD4SYW3</accession>
<proteinExistence type="predicted"/>
<dbReference type="Proteomes" id="UP000031561">
    <property type="component" value="Unassembled WGS sequence"/>
</dbReference>
<keyword evidence="3" id="KW-1185">Reference proteome</keyword>
<dbReference type="EMBL" id="JTHE03000015">
    <property type="protein sequence ID" value="MCM1981651.1"/>
    <property type="molecule type" value="Genomic_DNA"/>
</dbReference>
<comment type="caution">
    <text evidence="2">The sequence shown here is derived from an EMBL/GenBank/DDBJ whole genome shotgun (WGS) entry which is preliminary data.</text>
</comment>
<organism evidence="2 3">
    <name type="scientific">Lyngbya confervoides BDU141951</name>
    <dbReference type="NCBI Taxonomy" id="1574623"/>
    <lineage>
        <taxon>Bacteria</taxon>
        <taxon>Bacillati</taxon>
        <taxon>Cyanobacteriota</taxon>
        <taxon>Cyanophyceae</taxon>
        <taxon>Oscillatoriophycideae</taxon>
        <taxon>Oscillatoriales</taxon>
        <taxon>Microcoleaceae</taxon>
        <taxon>Lyngbya</taxon>
    </lineage>
</organism>
<dbReference type="Gene3D" id="3.90.70.10">
    <property type="entry name" value="Cysteine proteinases"/>
    <property type="match status" value="1"/>
</dbReference>
<feature type="domain" description="Peptidase C39-like" evidence="1">
    <location>
        <begin position="146"/>
        <end position="277"/>
    </location>
</feature>
<evidence type="ECO:0000313" key="2">
    <source>
        <dbReference type="EMBL" id="MCM1981651.1"/>
    </source>
</evidence>
<evidence type="ECO:0000313" key="3">
    <source>
        <dbReference type="Proteomes" id="UP000031561"/>
    </source>
</evidence>
<dbReference type="Pfam" id="PF13529">
    <property type="entry name" value="Peptidase_C39_2"/>
    <property type="match status" value="1"/>
</dbReference>
<dbReference type="AlphaFoldDB" id="A0ABD4SYW3"/>
<gene>
    <name evidence="2" type="ORF">QQ91_0002240</name>
</gene>